<sequence>MMLGAHFGELAKIRGIVYYRLSPFEQKAFAGAISKGVPNIGRRCAENFWRTVPWFVGSYIVFAYYEDLAEKMKRKNPDQYACDE</sequence>
<evidence type="ECO:0000256" key="9">
    <source>
        <dbReference type="ARBA" id="ARBA00022989"/>
    </source>
</evidence>
<gene>
    <name evidence="14" type="ORF">ODALV1_LOCUS16261</name>
</gene>
<evidence type="ECO:0000313" key="14">
    <source>
        <dbReference type="EMBL" id="CAL8113984.1"/>
    </source>
</evidence>
<evidence type="ECO:0000256" key="6">
    <source>
        <dbReference type="ARBA" id="ARBA00022692"/>
    </source>
</evidence>
<protein>
    <recommendedName>
        <fullName evidence="3 13">Cytochrome b-c1 complex subunit 8</fullName>
    </recommendedName>
    <alternativeName>
        <fullName evidence="13">Complex III subunit 8</fullName>
    </alternativeName>
</protein>
<evidence type="ECO:0000256" key="8">
    <source>
        <dbReference type="ARBA" id="ARBA00022982"/>
    </source>
</evidence>
<keyword evidence="5 13" id="KW-0679">Respiratory chain</keyword>
<reference evidence="14 15" key="1">
    <citation type="submission" date="2024-08" db="EMBL/GenBank/DDBJ databases">
        <authorList>
            <person name="Cucini C."/>
            <person name="Frati F."/>
        </authorList>
    </citation>
    <scope>NUCLEOTIDE SEQUENCE [LARGE SCALE GENOMIC DNA]</scope>
</reference>
<keyword evidence="4 13" id="KW-0813">Transport</keyword>
<dbReference type="InterPro" id="IPR036642">
    <property type="entry name" value="Cyt_bc1_su8_sf"/>
</dbReference>
<dbReference type="Pfam" id="PF02939">
    <property type="entry name" value="UcrQ"/>
    <property type="match status" value="1"/>
</dbReference>
<dbReference type="SUPFAM" id="SSF81508">
    <property type="entry name" value="Ubiquinone-binding protein QP-C of cytochrome bc1 complex (Ubiquinol-cytochrome c reductase)"/>
    <property type="match status" value="1"/>
</dbReference>
<evidence type="ECO:0000256" key="5">
    <source>
        <dbReference type="ARBA" id="ARBA00022660"/>
    </source>
</evidence>
<dbReference type="InterPro" id="IPR004205">
    <property type="entry name" value="Cyt_bc1_su8"/>
</dbReference>
<dbReference type="EMBL" id="CAXLJM020000049">
    <property type="protein sequence ID" value="CAL8113984.1"/>
    <property type="molecule type" value="Genomic_DNA"/>
</dbReference>
<dbReference type="PANTHER" id="PTHR12119:SF2">
    <property type="entry name" value="CYTOCHROME B-C1 COMPLEX SUBUNIT 8"/>
    <property type="match status" value="1"/>
</dbReference>
<evidence type="ECO:0000256" key="7">
    <source>
        <dbReference type="ARBA" id="ARBA00022792"/>
    </source>
</evidence>
<proteinExistence type="inferred from homology"/>
<evidence type="ECO:0000256" key="2">
    <source>
        <dbReference type="ARBA" id="ARBA00007668"/>
    </source>
</evidence>
<organism evidence="14 15">
    <name type="scientific">Orchesella dallaii</name>
    <dbReference type="NCBI Taxonomy" id="48710"/>
    <lineage>
        <taxon>Eukaryota</taxon>
        <taxon>Metazoa</taxon>
        <taxon>Ecdysozoa</taxon>
        <taxon>Arthropoda</taxon>
        <taxon>Hexapoda</taxon>
        <taxon>Collembola</taxon>
        <taxon>Entomobryomorpha</taxon>
        <taxon>Entomobryoidea</taxon>
        <taxon>Orchesellidae</taxon>
        <taxon>Orchesellinae</taxon>
        <taxon>Orchesella</taxon>
    </lineage>
</organism>
<keyword evidence="6" id="KW-0812">Transmembrane</keyword>
<accession>A0ABP1R170</accession>
<evidence type="ECO:0000256" key="1">
    <source>
        <dbReference type="ARBA" id="ARBA00004434"/>
    </source>
</evidence>
<keyword evidence="15" id="KW-1185">Reference proteome</keyword>
<keyword evidence="9" id="KW-1133">Transmembrane helix</keyword>
<keyword evidence="8 13" id="KW-0249">Electron transport</keyword>
<evidence type="ECO:0000256" key="12">
    <source>
        <dbReference type="ARBA" id="ARBA00047105"/>
    </source>
</evidence>
<comment type="subcellular location">
    <subcellularLocation>
        <location evidence="1 13">Mitochondrion inner membrane</location>
        <topology evidence="1 13">Single-pass membrane protein</topology>
    </subcellularLocation>
</comment>
<evidence type="ECO:0000313" key="15">
    <source>
        <dbReference type="Proteomes" id="UP001642540"/>
    </source>
</evidence>
<name>A0ABP1R170_9HEXA</name>
<dbReference type="PANTHER" id="PTHR12119">
    <property type="entry name" value="UBIQUINOL-CYTOCHROME C REDUCTASE COMPLEX UBIQUINONE-BINDING PROTEIN QP-C"/>
    <property type="match status" value="1"/>
</dbReference>
<keyword evidence="7 13" id="KW-0999">Mitochondrion inner membrane</keyword>
<dbReference type="Proteomes" id="UP001642540">
    <property type="component" value="Unassembled WGS sequence"/>
</dbReference>
<evidence type="ECO:0000256" key="3">
    <source>
        <dbReference type="ARBA" id="ARBA00016324"/>
    </source>
</evidence>
<keyword evidence="11" id="KW-0472">Membrane</keyword>
<keyword evidence="10 13" id="KW-0496">Mitochondrion</keyword>
<comment type="function">
    <text evidence="13">Component of the ubiquinol-cytochrome c oxidoreductase, a multisubunit transmembrane complex that is part of the mitochondrial electron transport chain which drives oxidative phosphorylation. The complex plays an important role in the uptake of multiple carbon sources present in different host niches.</text>
</comment>
<dbReference type="Gene3D" id="1.20.5.210">
    <property type="entry name" value="Cytochrome b-c1 complex subunit 8"/>
    <property type="match status" value="1"/>
</dbReference>
<evidence type="ECO:0000256" key="10">
    <source>
        <dbReference type="ARBA" id="ARBA00023128"/>
    </source>
</evidence>
<evidence type="ECO:0000256" key="11">
    <source>
        <dbReference type="ARBA" id="ARBA00023136"/>
    </source>
</evidence>
<comment type="similarity">
    <text evidence="2 13">Belongs to the UQCRQ/QCR8 family.</text>
</comment>
<evidence type="ECO:0000256" key="4">
    <source>
        <dbReference type="ARBA" id="ARBA00022448"/>
    </source>
</evidence>
<evidence type="ECO:0000256" key="13">
    <source>
        <dbReference type="RuleBase" id="RU368118"/>
    </source>
</evidence>
<comment type="subunit">
    <text evidence="12 13">Component of the ubiquinol-cytochrome c oxidoreductase (cytochrome b-c1 complex, complex III, CIII), a multisubunit enzyme composed of 11 subunits. The complex is composed of 3 respiratory subunits cytochrome b, cytochrome c1 and Rieske protein UQCRFS1, 2 core protein subunits UQCRC1/QCR1 and UQCRC2/QCR2, and 6 low-molecular weight protein subunits UQCRH/QCR6, UQCRB/QCR7, UQCRQ/QCR8, UQCR10/QCR9, UQCR11/QCR10 and subunit 9, the cleavage product of Rieske protein UQCRFS1. The complex exists as an obligatory dimer and forms supercomplexes (SCs) in the inner mitochondrial membrane with NADH-ubiquinone oxidoreductase (complex I, CI) and cytochrome c oxidase (complex IV, CIV), resulting in different assemblies (supercomplex SCI(1)III(2)IV(1) and megacomplex MCI(2)III(2)IV(2)). Interacts with UQCC6.</text>
</comment>
<comment type="caution">
    <text evidence="14">The sequence shown here is derived from an EMBL/GenBank/DDBJ whole genome shotgun (WGS) entry which is preliminary data.</text>
</comment>